<dbReference type="GO" id="GO:0008270">
    <property type="term" value="F:zinc ion binding"/>
    <property type="evidence" value="ECO:0007669"/>
    <property type="project" value="UniProtKB-KW"/>
</dbReference>
<evidence type="ECO:0000256" key="2">
    <source>
        <dbReference type="SAM" id="MobiDB-lite"/>
    </source>
</evidence>
<dbReference type="OrthoDB" id="2152896at2759"/>
<keyword evidence="1" id="KW-0479">Metal-binding</keyword>
<feature type="region of interest" description="Disordered" evidence="2">
    <location>
        <begin position="170"/>
        <end position="236"/>
    </location>
</feature>
<evidence type="ECO:0000256" key="1">
    <source>
        <dbReference type="PROSITE-ProRule" id="PRU00042"/>
    </source>
</evidence>
<dbReference type="AlphaFoldDB" id="A0A162NM06"/>
<evidence type="ECO:0000313" key="5">
    <source>
        <dbReference type="Proteomes" id="UP000077315"/>
    </source>
</evidence>
<feature type="region of interest" description="Disordered" evidence="2">
    <location>
        <begin position="98"/>
        <end position="121"/>
    </location>
</feature>
<organism evidence="4 5">
    <name type="scientific">Phycomyces blakesleeanus (strain ATCC 8743b / DSM 1359 / FGSC 10004 / NBRC 33097 / NRRL 1555)</name>
    <dbReference type="NCBI Taxonomy" id="763407"/>
    <lineage>
        <taxon>Eukaryota</taxon>
        <taxon>Fungi</taxon>
        <taxon>Fungi incertae sedis</taxon>
        <taxon>Mucoromycota</taxon>
        <taxon>Mucoromycotina</taxon>
        <taxon>Mucoromycetes</taxon>
        <taxon>Mucorales</taxon>
        <taxon>Phycomycetaceae</taxon>
        <taxon>Phycomyces</taxon>
    </lineage>
</organism>
<evidence type="ECO:0000313" key="4">
    <source>
        <dbReference type="EMBL" id="OAD75448.1"/>
    </source>
</evidence>
<dbReference type="InParanoid" id="A0A162NM06"/>
<feature type="region of interest" description="Disordered" evidence="2">
    <location>
        <begin position="1"/>
        <end position="22"/>
    </location>
</feature>
<keyword evidence="1" id="KW-0862">Zinc</keyword>
<dbReference type="GeneID" id="28996368"/>
<protein>
    <submittedName>
        <fullName evidence="4">C2H2-type zinc finger transcription factor</fullName>
    </submittedName>
</protein>
<proteinExistence type="predicted"/>
<feature type="compositionally biased region" description="Low complexity" evidence="2">
    <location>
        <begin position="99"/>
        <end position="121"/>
    </location>
</feature>
<dbReference type="PROSITE" id="PS00028">
    <property type="entry name" value="ZINC_FINGER_C2H2_1"/>
    <property type="match status" value="1"/>
</dbReference>
<sequence>MPANTADLQAASLREESGALPPPSALFGSSRFYSTAAPSTTATAVPASATAGYCTEPTESPSPRPVFILPPPSSLPGYHLPPPHASIPYIFPPTPSPPNLSMSSRSSDAMSEAPVNNNVSGAGTGTGAGAATGAGAGTGTNGAGGASAVGGGHSYGMYYYPHQPYPMSALPQTQNSTINNIHHGDDSSNSSRLDEPPVNTATNAPNKRKRRGAVEKKKPGRQSAHQSPPSTPPNNYHYEVIELHQHEAVSAAAATLASFATASPYDTTPPSTPPYFIVPDEEEDECDDLEEAACVGLGSLECTHCGVSFRHTNCLQRHRLEHDDSWKELQGRSLSKQQQAQLLEAAQILMDIARYGMRVRVVN</sequence>
<name>A0A162NM06_PHYB8</name>
<reference evidence="5" key="1">
    <citation type="submission" date="2015-06" db="EMBL/GenBank/DDBJ databases">
        <title>Expansion of signal transduction pathways in fungi by whole-genome duplication.</title>
        <authorList>
            <consortium name="DOE Joint Genome Institute"/>
            <person name="Corrochano L.M."/>
            <person name="Kuo A."/>
            <person name="Marcet-Houben M."/>
            <person name="Polaino S."/>
            <person name="Salamov A."/>
            <person name="Villalobos J.M."/>
            <person name="Alvarez M.I."/>
            <person name="Avalos J."/>
            <person name="Benito E.P."/>
            <person name="Benoit I."/>
            <person name="Burger G."/>
            <person name="Camino L.P."/>
            <person name="Canovas D."/>
            <person name="Cerda-Olmedo E."/>
            <person name="Cheng J.-F."/>
            <person name="Dominguez A."/>
            <person name="Elias M."/>
            <person name="Eslava A.P."/>
            <person name="Glaser F."/>
            <person name="Grimwood J."/>
            <person name="Gutierrez G."/>
            <person name="Heitman J."/>
            <person name="Henrissat B."/>
            <person name="Iturriaga E.A."/>
            <person name="Lang B.F."/>
            <person name="Lavin J.L."/>
            <person name="Lee S."/>
            <person name="Li W."/>
            <person name="Lindquist E."/>
            <person name="Lopez-Garcia S."/>
            <person name="Luque E.M."/>
            <person name="Marcos A.T."/>
            <person name="Martin J."/>
            <person name="McCluskey K."/>
            <person name="Medina H.R."/>
            <person name="Miralles-Duran A."/>
            <person name="Miyazaki A."/>
            <person name="Munoz-Torres E."/>
            <person name="Oguiza J.A."/>
            <person name="Ohm R."/>
            <person name="Olmedo M."/>
            <person name="Orejas M."/>
            <person name="Ortiz-Castellanos L."/>
            <person name="Pisabarro A.G."/>
            <person name="Rodriguez-Romero J."/>
            <person name="Ruiz-Herrera J."/>
            <person name="Ruiz-Vazquez R."/>
            <person name="Sanz C."/>
            <person name="Schackwitz W."/>
            <person name="Schmutz J."/>
            <person name="Shahriari M."/>
            <person name="Shelest E."/>
            <person name="Silva-Franco F."/>
            <person name="Soanes D."/>
            <person name="Syed K."/>
            <person name="Tagua V.G."/>
            <person name="Talbot N.J."/>
            <person name="Thon M."/>
            <person name="De vries R.P."/>
            <person name="Wiebenga A."/>
            <person name="Yadav J.S."/>
            <person name="Braun E.L."/>
            <person name="Baker S."/>
            <person name="Garre V."/>
            <person name="Horwitz B."/>
            <person name="Torres-Martinez S."/>
            <person name="Idnurm A."/>
            <person name="Herrera-Estrella A."/>
            <person name="Gabaldon T."/>
            <person name="Grigoriev I.V."/>
        </authorList>
    </citation>
    <scope>NUCLEOTIDE SEQUENCE [LARGE SCALE GENOMIC DNA]</scope>
    <source>
        <strain evidence="5">NRRL 1555(-)</strain>
    </source>
</reference>
<dbReference type="InterPro" id="IPR013087">
    <property type="entry name" value="Znf_C2H2_type"/>
</dbReference>
<gene>
    <name evidence="4" type="ORF">PHYBLDRAFT_166688</name>
</gene>
<keyword evidence="1" id="KW-0863">Zinc-finger</keyword>
<dbReference type="PROSITE" id="PS50157">
    <property type="entry name" value="ZINC_FINGER_C2H2_2"/>
    <property type="match status" value="1"/>
</dbReference>
<feature type="domain" description="C2H2-type" evidence="3">
    <location>
        <begin position="300"/>
        <end position="327"/>
    </location>
</feature>
<dbReference type="RefSeq" id="XP_018293488.1">
    <property type="nucleotide sequence ID" value="XM_018435462.1"/>
</dbReference>
<accession>A0A162NM06</accession>
<dbReference type="VEuPathDB" id="FungiDB:PHYBLDRAFT_166688"/>
<dbReference type="EMBL" id="KV440977">
    <property type="protein sequence ID" value="OAD75448.1"/>
    <property type="molecule type" value="Genomic_DNA"/>
</dbReference>
<feature type="compositionally biased region" description="Polar residues" evidence="2">
    <location>
        <begin position="170"/>
        <end position="180"/>
    </location>
</feature>
<evidence type="ECO:0000259" key="3">
    <source>
        <dbReference type="PROSITE" id="PS50157"/>
    </source>
</evidence>
<dbReference type="Proteomes" id="UP000077315">
    <property type="component" value="Unassembled WGS sequence"/>
</dbReference>
<keyword evidence="5" id="KW-1185">Reference proteome</keyword>